<protein>
    <submittedName>
        <fullName evidence="2">Uncharacterized protein</fullName>
    </submittedName>
</protein>
<comment type="caution">
    <text evidence="2">The sequence shown here is derived from an EMBL/GenBank/DDBJ whole genome shotgun (WGS) entry which is preliminary data.</text>
</comment>
<feature type="region of interest" description="Disordered" evidence="1">
    <location>
        <begin position="1"/>
        <end position="61"/>
    </location>
</feature>
<evidence type="ECO:0000256" key="1">
    <source>
        <dbReference type="SAM" id="MobiDB-lite"/>
    </source>
</evidence>
<evidence type="ECO:0000313" key="2">
    <source>
        <dbReference type="EMBL" id="KAK3732433.1"/>
    </source>
</evidence>
<dbReference type="EMBL" id="JAWDGP010006959">
    <property type="protein sequence ID" value="KAK3732433.1"/>
    <property type="molecule type" value="Genomic_DNA"/>
</dbReference>
<evidence type="ECO:0000313" key="3">
    <source>
        <dbReference type="Proteomes" id="UP001283361"/>
    </source>
</evidence>
<accession>A0AAE0Y4A2</accession>
<keyword evidence="3" id="KW-1185">Reference proteome</keyword>
<feature type="compositionally biased region" description="Low complexity" evidence="1">
    <location>
        <begin position="44"/>
        <end position="60"/>
    </location>
</feature>
<name>A0AAE0Y4A2_9GAST</name>
<dbReference type="AlphaFoldDB" id="A0AAE0Y4A2"/>
<reference evidence="2" key="1">
    <citation type="journal article" date="2023" name="G3 (Bethesda)">
        <title>A reference genome for the long-term kleptoplast-retaining sea slug Elysia crispata morphotype clarki.</title>
        <authorList>
            <person name="Eastman K.E."/>
            <person name="Pendleton A.L."/>
            <person name="Shaikh M.A."/>
            <person name="Suttiyut T."/>
            <person name="Ogas R."/>
            <person name="Tomko P."/>
            <person name="Gavelis G."/>
            <person name="Widhalm J.R."/>
            <person name="Wisecaver J.H."/>
        </authorList>
    </citation>
    <scope>NUCLEOTIDE SEQUENCE</scope>
    <source>
        <strain evidence="2">ECLA1</strain>
    </source>
</reference>
<gene>
    <name evidence="2" type="ORF">RRG08_037437</name>
</gene>
<proteinExistence type="predicted"/>
<dbReference type="Proteomes" id="UP001283361">
    <property type="component" value="Unassembled WGS sequence"/>
</dbReference>
<sequence>MGQSTDLTGKKDRRETPQRGRSPGDSPGSPSSLQSSSAFLHGGRASVSASSVSARFRQSSPCGRVWKVASAL</sequence>
<organism evidence="2 3">
    <name type="scientific">Elysia crispata</name>
    <name type="common">lettuce slug</name>
    <dbReference type="NCBI Taxonomy" id="231223"/>
    <lineage>
        <taxon>Eukaryota</taxon>
        <taxon>Metazoa</taxon>
        <taxon>Spiralia</taxon>
        <taxon>Lophotrochozoa</taxon>
        <taxon>Mollusca</taxon>
        <taxon>Gastropoda</taxon>
        <taxon>Heterobranchia</taxon>
        <taxon>Euthyneura</taxon>
        <taxon>Panpulmonata</taxon>
        <taxon>Sacoglossa</taxon>
        <taxon>Placobranchoidea</taxon>
        <taxon>Plakobranchidae</taxon>
        <taxon>Elysia</taxon>
    </lineage>
</organism>
<feature type="compositionally biased region" description="Basic and acidic residues" evidence="1">
    <location>
        <begin position="8"/>
        <end position="18"/>
    </location>
</feature>
<feature type="compositionally biased region" description="Low complexity" evidence="1">
    <location>
        <begin position="19"/>
        <end position="37"/>
    </location>
</feature>